<feature type="compositionally biased region" description="Basic and acidic residues" evidence="1">
    <location>
        <begin position="18"/>
        <end position="27"/>
    </location>
</feature>
<feature type="region of interest" description="Disordered" evidence="1">
    <location>
        <begin position="1"/>
        <end position="36"/>
    </location>
</feature>
<evidence type="ECO:0000256" key="1">
    <source>
        <dbReference type="SAM" id="MobiDB-lite"/>
    </source>
</evidence>
<protein>
    <recommendedName>
        <fullName evidence="2">BZIP domain-containing protein</fullName>
    </recommendedName>
</protein>
<dbReference type="EMBL" id="JAADJG010000200">
    <property type="protein sequence ID" value="KAF4452064.1"/>
    <property type="molecule type" value="Genomic_DNA"/>
</dbReference>
<evidence type="ECO:0000313" key="4">
    <source>
        <dbReference type="Proteomes" id="UP000605986"/>
    </source>
</evidence>
<dbReference type="PANTHER" id="PTHR40618">
    <property type="entry name" value="B-ZIP TRANSCRIPTION FACTOR (EUROFUNG)-RELATED"/>
    <property type="match status" value="1"/>
</dbReference>
<proteinExistence type="predicted"/>
<accession>A0A8H4KMJ9</accession>
<evidence type="ECO:0000313" key="3">
    <source>
        <dbReference type="EMBL" id="KAF4452064.1"/>
    </source>
</evidence>
<name>A0A8H4KMJ9_9HYPO</name>
<dbReference type="CDD" id="cd14688">
    <property type="entry name" value="bZIP_YAP"/>
    <property type="match status" value="1"/>
</dbReference>
<dbReference type="PROSITE" id="PS00036">
    <property type="entry name" value="BZIP_BASIC"/>
    <property type="match status" value="1"/>
</dbReference>
<dbReference type="Gene3D" id="1.20.5.170">
    <property type="match status" value="1"/>
</dbReference>
<feature type="compositionally biased region" description="Basic and acidic residues" evidence="1">
    <location>
        <begin position="117"/>
        <end position="127"/>
    </location>
</feature>
<dbReference type="PANTHER" id="PTHR40618:SF1">
    <property type="entry name" value="B-ZIP TRANSCRIPTION FACTOR (EUROFUNG)"/>
    <property type="match status" value="1"/>
</dbReference>
<dbReference type="Proteomes" id="UP000605986">
    <property type="component" value="Unassembled WGS sequence"/>
</dbReference>
<keyword evidence="4" id="KW-1185">Reference proteome</keyword>
<gene>
    <name evidence="3" type="ORF">F53441_4995</name>
</gene>
<feature type="domain" description="BZIP" evidence="2">
    <location>
        <begin position="21"/>
        <end position="35"/>
    </location>
</feature>
<organism evidence="3 4">
    <name type="scientific">Fusarium austroafricanum</name>
    <dbReference type="NCBI Taxonomy" id="2364996"/>
    <lineage>
        <taxon>Eukaryota</taxon>
        <taxon>Fungi</taxon>
        <taxon>Dikarya</taxon>
        <taxon>Ascomycota</taxon>
        <taxon>Pezizomycotina</taxon>
        <taxon>Sordariomycetes</taxon>
        <taxon>Hypocreomycetidae</taxon>
        <taxon>Hypocreales</taxon>
        <taxon>Nectriaceae</taxon>
        <taxon>Fusarium</taxon>
        <taxon>Fusarium concolor species complex</taxon>
    </lineage>
</organism>
<feature type="region of interest" description="Disordered" evidence="1">
    <location>
        <begin position="98"/>
        <end position="137"/>
    </location>
</feature>
<comment type="caution">
    <text evidence="3">The sequence shown here is derived from an EMBL/GenBank/DDBJ whole genome shotgun (WGS) entry which is preliminary data.</text>
</comment>
<dbReference type="GO" id="GO:0003700">
    <property type="term" value="F:DNA-binding transcription factor activity"/>
    <property type="evidence" value="ECO:0007669"/>
    <property type="project" value="InterPro"/>
</dbReference>
<dbReference type="AlphaFoldDB" id="A0A8H4KMJ9"/>
<dbReference type="OrthoDB" id="3555317at2759"/>
<evidence type="ECO:0000259" key="2">
    <source>
        <dbReference type="PROSITE" id="PS00036"/>
    </source>
</evidence>
<dbReference type="InterPro" id="IPR004827">
    <property type="entry name" value="bZIP"/>
</dbReference>
<sequence>MSQSKSPNYLGAMCTDASKSRRERNREAQQQFRKRRQAAEAARMQRLKQLEGVIERMSTVIVDFADKMLQEDILEQYPALAADVQNVITQVLSLANEAGDPEETNSVGRPEAASPSYRDDSAKERDSGLPGSPFVSQTMQAETPIPLGQQDTMFMNHSSPDYGQVIDPQITYPIMPSYSQAPYLSTIPPSLGTLPWNSTKPLSPTSFTYRLTQSCFNVGYLLLNKFPDSPIPFSDETRMFGSTLRFNARDDMILKLKWLLGPGKIEYKHLAALPWGGRWWDQEFTGTDLLSASDKVDKSALQFCSVLGIERQLASLGAHIVERDTLELDIGNSMDHEDPKTPQPESWSFINFFPPQVLRPKTQALVIRVSLSLLVENLAKICVCLMKGPGFPRQKLRGVIVDSMINDMGEHSSKRICV</sequence>
<reference evidence="3" key="1">
    <citation type="submission" date="2020-01" db="EMBL/GenBank/DDBJ databases">
        <title>Identification and distribution of gene clusters putatively required for synthesis of sphingolipid metabolism inhibitors in phylogenetically diverse species of the filamentous fungus Fusarium.</title>
        <authorList>
            <person name="Kim H.-S."/>
            <person name="Busman M."/>
            <person name="Brown D.W."/>
            <person name="Divon H."/>
            <person name="Uhlig S."/>
            <person name="Proctor R.H."/>
        </authorList>
    </citation>
    <scope>NUCLEOTIDE SEQUENCE</scope>
    <source>
        <strain evidence="3">NRRL 53441</strain>
    </source>
</reference>